<evidence type="ECO:0000313" key="2">
    <source>
        <dbReference type="Proteomes" id="UP000694892"/>
    </source>
</evidence>
<evidence type="ECO:0000313" key="1">
    <source>
        <dbReference type="EMBL" id="OCT89642.1"/>
    </source>
</evidence>
<dbReference type="Proteomes" id="UP000694892">
    <property type="component" value="Chromosome 3L"/>
</dbReference>
<protein>
    <submittedName>
        <fullName evidence="1">Uncharacterized protein</fullName>
    </submittedName>
</protein>
<accession>A0A974HT84</accession>
<gene>
    <name evidence="1" type="ORF">XELAEV_18018260mg</name>
</gene>
<proteinExistence type="predicted"/>
<reference evidence="2" key="1">
    <citation type="journal article" date="2016" name="Nature">
        <title>Genome evolution in the allotetraploid frog Xenopus laevis.</title>
        <authorList>
            <person name="Session A.M."/>
            <person name="Uno Y."/>
            <person name="Kwon T."/>
            <person name="Chapman J.A."/>
            <person name="Toyoda A."/>
            <person name="Takahashi S."/>
            <person name="Fukui A."/>
            <person name="Hikosaka A."/>
            <person name="Suzuki A."/>
            <person name="Kondo M."/>
            <person name="van Heeringen S.J."/>
            <person name="Quigley I."/>
            <person name="Heinz S."/>
            <person name="Ogino H."/>
            <person name="Ochi H."/>
            <person name="Hellsten U."/>
            <person name="Lyons J.B."/>
            <person name="Simakov O."/>
            <person name="Putnam N."/>
            <person name="Stites J."/>
            <person name="Kuroki Y."/>
            <person name="Tanaka T."/>
            <person name="Michiue T."/>
            <person name="Watanabe M."/>
            <person name="Bogdanovic O."/>
            <person name="Lister R."/>
            <person name="Georgiou G."/>
            <person name="Paranjpe S.S."/>
            <person name="van Kruijsbergen I."/>
            <person name="Shu S."/>
            <person name="Carlson J."/>
            <person name="Kinoshita T."/>
            <person name="Ohta Y."/>
            <person name="Mawaribuchi S."/>
            <person name="Jenkins J."/>
            <person name="Grimwood J."/>
            <person name="Schmutz J."/>
            <person name="Mitros T."/>
            <person name="Mozaffari S.V."/>
            <person name="Suzuki Y."/>
            <person name="Haramoto Y."/>
            <person name="Yamamoto T.S."/>
            <person name="Takagi C."/>
            <person name="Heald R."/>
            <person name="Miller K."/>
            <person name="Haudenschild C."/>
            <person name="Kitzman J."/>
            <person name="Nakayama T."/>
            <person name="Izutsu Y."/>
            <person name="Robert J."/>
            <person name="Fortriede J."/>
            <person name="Burns K."/>
            <person name="Lotay V."/>
            <person name="Karimi K."/>
            <person name="Yasuoka Y."/>
            <person name="Dichmann D.S."/>
            <person name="Flajnik M.F."/>
            <person name="Houston D.W."/>
            <person name="Shendure J."/>
            <person name="DuPasquier L."/>
            <person name="Vize P.D."/>
            <person name="Zorn A.M."/>
            <person name="Ito M."/>
            <person name="Marcotte E.M."/>
            <person name="Wallingford J.B."/>
            <person name="Ito Y."/>
            <person name="Asashima M."/>
            <person name="Ueno N."/>
            <person name="Matsuda Y."/>
            <person name="Veenstra G.J."/>
            <person name="Fujiyama A."/>
            <person name="Harland R.M."/>
            <person name="Taira M."/>
            <person name="Rokhsar D.S."/>
        </authorList>
    </citation>
    <scope>NUCLEOTIDE SEQUENCE [LARGE SCALE GENOMIC DNA]</scope>
    <source>
        <strain evidence="2">J</strain>
    </source>
</reference>
<dbReference type="AlphaFoldDB" id="A0A974HT84"/>
<sequence length="77" mass="8760">MCHLLLGCRANVNCYSITPLMSCIMTPSDKSCKLCTKLRLLHFGKKCTRYTKHIICSFCFLQIRTMASVSVPIQNDQ</sequence>
<name>A0A974HT84_XENLA</name>
<organism evidence="1 2">
    <name type="scientific">Xenopus laevis</name>
    <name type="common">African clawed frog</name>
    <dbReference type="NCBI Taxonomy" id="8355"/>
    <lineage>
        <taxon>Eukaryota</taxon>
        <taxon>Metazoa</taxon>
        <taxon>Chordata</taxon>
        <taxon>Craniata</taxon>
        <taxon>Vertebrata</taxon>
        <taxon>Euteleostomi</taxon>
        <taxon>Amphibia</taxon>
        <taxon>Batrachia</taxon>
        <taxon>Anura</taxon>
        <taxon>Pipoidea</taxon>
        <taxon>Pipidae</taxon>
        <taxon>Xenopodinae</taxon>
        <taxon>Xenopus</taxon>
        <taxon>Xenopus</taxon>
    </lineage>
</organism>
<dbReference type="EMBL" id="CM004470">
    <property type="protein sequence ID" value="OCT89642.1"/>
    <property type="molecule type" value="Genomic_DNA"/>
</dbReference>